<dbReference type="InterPro" id="IPR030934">
    <property type="entry name" value="Intein_C"/>
</dbReference>
<reference evidence="4" key="1">
    <citation type="journal article" date="2019" name="PLoS Negl. Trop. Dis.">
        <title>Revisiting the worldwide diversity of Leptospira species in the environment.</title>
        <authorList>
            <person name="Vincent A.T."/>
            <person name="Schiettekatte O."/>
            <person name="Bourhy P."/>
            <person name="Veyrier F.J."/>
            <person name="Picardeau M."/>
        </authorList>
    </citation>
    <scope>NUCLEOTIDE SEQUENCE [LARGE SCALE GENOMIC DNA]</scope>
    <source>
        <strain evidence="4">SCS5</strain>
    </source>
</reference>
<dbReference type="InterPro" id="IPR003587">
    <property type="entry name" value="Hint_dom_N"/>
</dbReference>
<protein>
    <submittedName>
        <fullName evidence="4">TIGR04388 family protein</fullName>
    </submittedName>
</protein>
<dbReference type="RefSeq" id="WP_135812784.1">
    <property type="nucleotide sequence ID" value="NZ_RQEV01000007.1"/>
</dbReference>
<dbReference type="SUPFAM" id="SSF51294">
    <property type="entry name" value="Hedgehog/intein (Hint) domain"/>
    <property type="match status" value="1"/>
</dbReference>
<dbReference type="CDD" id="cd00081">
    <property type="entry name" value="Hint"/>
    <property type="match status" value="1"/>
</dbReference>
<dbReference type="SMART" id="SM00305">
    <property type="entry name" value="HintC"/>
    <property type="match status" value="1"/>
</dbReference>
<proteinExistence type="predicted"/>
<keyword evidence="5" id="KW-1185">Reference proteome</keyword>
<evidence type="ECO:0000259" key="2">
    <source>
        <dbReference type="SMART" id="SM00305"/>
    </source>
</evidence>
<feature type="region of interest" description="Disordered" evidence="1">
    <location>
        <begin position="540"/>
        <end position="565"/>
    </location>
</feature>
<comment type="caution">
    <text evidence="4">The sequence shown here is derived from an EMBL/GenBank/DDBJ whole genome shotgun (WGS) entry which is preliminary data.</text>
</comment>
<dbReference type="PROSITE" id="PS50818">
    <property type="entry name" value="INTEIN_C_TER"/>
    <property type="match status" value="1"/>
</dbReference>
<evidence type="ECO:0000313" key="5">
    <source>
        <dbReference type="Proteomes" id="UP000297855"/>
    </source>
</evidence>
<dbReference type="GO" id="GO:0016539">
    <property type="term" value="P:intein-mediated protein splicing"/>
    <property type="evidence" value="ECO:0007669"/>
    <property type="project" value="InterPro"/>
</dbReference>
<evidence type="ECO:0000256" key="1">
    <source>
        <dbReference type="SAM" id="MobiDB-lite"/>
    </source>
</evidence>
<dbReference type="InterPro" id="IPR006141">
    <property type="entry name" value="Intein_N"/>
</dbReference>
<evidence type="ECO:0000313" key="4">
    <source>
        <dbReference type="EMBL" id="TGK20119.1"/>
    </source>
</evidence>
<gene>
    <name evidence="4" type="ORF">EHO61_06350</name>
</gene>
<dbReference type="SMART" id="SM00306">
    <property type="entry name" value="HintN"/>
    <property type="match status" value="1"/>
</dbReference>
<dbReference type="InterPro" id="IPR036844">
    <property type="entry name" value="Hint_dom_sf"/>
</dbReference>
<dbReference type="Pfam" id="PF07591">
    <property type="entry name" value="PT-HINT"/>
    <property type="match status" value="1"/>
</dbReference>
<evidence type="ECO:0000259" key="3">
    <source>
        <dbReference type="SMART" id="SM00306"/>
    </source>
</evidence>
<feature type="domain" description="Hint" evidence="2">
    <location>
        <begin position="1277"/>
        <end position="1327"/>
    </location>
</feature>
<accession>A0A4R9GRE2</accession>
<sequence length="1587" mass="169931">MIVPVRSFGWKDRVWSGVLLASYLWLLVLPSSFVFSQAVTVPNFLPPQVQNQTLHQYETLANQSHSLDAWNQIVNQGFGVIKSSWEAQANLEIQALESSVNSQYANDPATAAYIDRMIESQASQSEQAWLNQIESQVMNDQNAFLASLPTQGVLSGKDSNSNYQATLSNGLQSFADSLSTLQKNYQDQLASISQQDAQYQQNLQQLQNYETGIRTNLQSAVTQLNGSLQNTALFYNTKVDGSTDWTSLNASGQQLQTLIAELNLGLQNGTSLSVLASEMTSYLQAQETQAAQNATYWTQQAQPHSLTNANAAVGFADYQLNGTQDLLNYANTVRSSSSAINAIMSYIDGGSNSQDPTLLSFLYSTYGYDPTKTQIVGINSADFTGSNMGYSNYSPFPVTLGHSGDRLTYSSSGLNAFDFTATGLWAFAFFIPVTAAFTEDTFNYTINFQVKDLTAAGNAQTWNGFATGLNSELGSWNTLTPAITNWESQVSAYQAQYAAWHAKAMAEENQLQIAYTNGAQTLDTEKTSWIASLVSMQSNASATSSGSKGEDDDEHHTSLDPNLPKITSILLPNANNDLGPVASAPSLENSGLNNVLSIFQQSLMASSNLALENQINQRAIDEKNAAVQQIANSLGKNAVVDDYGNITYTTAIEDGHAKLKDGGDATNFSDYVATTTNEHVYVGAPATISIANAAPQDLFQSWDTNAVTTSFQTSESSFNNSYNTALTTLNKQISDLNALNAKNDTLFQKEAQAEASFASDQKSLAQTLLQGGNFTSWVKSQIQDKVNSAVAQAIANATGMDPALAQQLVQMFEKNQAEKKAKAKAQQQEITTGLEVVGSIALSFVAGPEMLALGQAALQAVQGYQNGGVEGALVGAASGAVGAYARTVGVNVNVAYSRDGGFSAGLGVGSSSLNAGLTFSQHGAAGFNVGSRAGNLSYNPTTGFSGSVNLGMGNENLNGAMLNIGQHSGPSLTYQANTDKLGTPTGAGGSFTIDGKGDVSASATYGNATVATVSGNLHNPGKIGGLTLNDNFNNDLNQNLAMEKADANLEKATGKLSAGRADLTKNANEAQLEILNDPNASAQDKHNVLATLAKAEGAATDASSASSWLGRTAQDLAGNIAGSLGLKASDSNGFIDKNGDYVQRTCFTAGTLIRTKEGLKPIEKIATGDLVLSLNPETGEVSYKKVLRLFSKETPLIHRITYTNGEIINTTWNHPFYIRGKGFQEVKDIKEHDRSVTVASVRNSSSVNRSYGIQIGASLAALRTSAATSNSASWKEEIRGTAEIHKVEEIYEKTIVYNFEVEDDHTYFVGKNGVLVHNDSSCGPGYVSGLKEAIAAKGGELLGGQTVAEAKAEAAALREQAKNQKEFDAYYETGKMHVEVGKEAALWYSGERLLHFAGKGLIKGTEMFLGTEAGVKVASKVKGWLGAGEAGTASEGIARTAGKLNEGLLQGVERENVLSRNFTHDPTGDVVSGIENLANRLPKDKPVVVIGESMETRVNQVRDALVGKGFNVRTYEPRNFRSIENLNPKDVEANRSWIKYWTKEKGANIIDIGRDPLRKRRSAFYGVEVRSIYGENKYPNVTKYSIE</sequence>
<feature type="domain" description="Hint" evidence="3">
    <location>
        <begin position="1144"/>
        <end position="1239"/>
    </location>
</feature>
<dbReference type="InterPro" id="IPR003586">
    <property type="entry name" value="Hint_dom_C"/>
</dbReference>
<dbReference type="Proteomes" id="UP000297855">
    <property type="component" value="Unassembled WGS sequence"/>
</dbReference>
<organism evidence="4 5">
    <name type="scientific">Leptospira fluminis</name>
    <dbReference type="NCBI Taxonomy" id="2484979"/>
    <lineage>
        <taxon>Bacteria</taxon>
        <taxon>Pseudomonadati</taxon>
        <taxon>Spirochaetota</taxon>
        <taxon>Spirochaetia</taxon>
        <taxon>Leptospirales</taxon>
        <taxon>Leptospiraceae</taxon>
        <taxon>Leptospira</taxon>
    </lineage>
</organism>
<dbReference type="OrthoDB" id="312129at2"/>
<dbReference type="InterPro" id="IPR030885">
    <property type="entry name" value="Lepto_longest"/>
</dbReference>
<dbReference type="Gene3D" id="2.170.16.10">
    <property type="entry name" value="Hedgehog/Intein (Hint) domain"/>
    <property type="match status" value="1"/>
</dbReference>
<dbReference type="EMBL" id="RQEV01000007">
    <property type="protein sequence ID" value="TGK20119.1"/>
    <property type="molecule type" value="Genomic_DNA"/>
</dbReference>
<name>A0A4R9GRE2_9LEPT</name>
<dbReference type="NCBIfam" id="TIGR01443">
    <property type="entry name" value="intein_Cterm"/>
    <property type="match status" value="1"/>
</dbReference>
<dbReference type="NCBIfam" id="TIGR04388">
    <property type="entry name" value="Lepto_longest"/>
    <property type="match status" value="4"/>
</dbReference>
<dbReference type="PROSITE" id="PS50817">
    <property type="entry name" value="INTEIN_N_TER"/>
    <property type="match status" value="1"/>
</dbReference>